<reference evidence="1 2" key="1">
    <citation type="journal article" date="2018" name="Gigascience">
        <title>Genomes of trombidid mites reveal novel predicted allergens and laterally-transferred genes associated with secondary metabolism.</title>
        <authorList>
            <person name="Dong X."/>
            <person name="Chaisiri K."/>
            <person name="Xia D."/>
            <person name="Armstrong S.D."/>
            <person name="Fang Y."/>
            <person name="Donnelly M.J."/>
            <person name="Kadowaki T."/>
            <person name="McGarry J.W."/>
            <person name="Darby A.C."/>
            <person name="Makepeace B.L."/>
        </authorList>
    </citation>
    <scope>NUCLEOTIDE SEQUENCE [LARGE SCALE GENOMIC DNA]</scope>
    <source>
        <strain evidence="1">UoL-UT</strain>
    </source>
</reference>
<accession>A0A443QC87</accession>
<dbReference type="SUPFAM" id="SSF55486">
    <property type="entry name" value="Metalloproteases ('zincins'), catalytic domain"/>
    <property type="match status" value="1"/>
</dbReference>
<dbReference type="GO" id="GO:0008237">
    <property type="term" value="F:metallopeptidase activity"/>
    <property type="evidence" value="ECO:0007669"/>
    <property type="project" value="InterPro"/>
</dbReference>
<name>A0A443QC87_9ACAR</name>
<proteinExistence type="predicted"/>
<comment type="caution">
    <text evidence="1">The sequence shown here is derived from an EMBL/GenBank/DDBJ whole genome shotgun (WGS) entry which is preliminary data.</text>
</comment>
<protein>
    <recommendedName>
        <fullName evidence="3">Peptidase M13 N-terminal domain-containing protein</fullName>
    </recommendedName>
</protein>
<dbReference type="Gene3D" id="1.10.1380.10">
    <property type="entry name" value="Neutral endopeptidase , domain2"/>
    <property type="match status" value="1"/>
</dbReference>
<gene>
    <name evidence="1" type="ORF">B4U80_14798</name>
</gene>
<dbReference type="OrthoDB" id="6435544at2759"/>
<dbReference type="InterPro" id="IPR024079">
    <property type="entry name" value="MetalloPept_cat_dom_sf"/>
</dbReference>
<dbReference type="Proteomes" id="UP000288716">
    <property type="component" value="Unassembled WGS sequence"/>
</dbReference>
<dbReference type="InterPro" id="IPR042089">
    <property type="entry name" value="Peptidase_M13_dom_2"/>
</dbReference>
<dbReference type="AlphaFoldDB" id="A0A443QC87"/>
<dbReference type="VEuPathDB" id="VectorBase:LDEU014454"/>
<evidence type="ECO:0000313" key="2">
    <source>
        <dbReference type="Proteomes" id="UP000288716"/>
    </source>
</evidence>
<dbReference type="Gene3D" id="3.40.390.10">
    <property type="entry name" value="Collagenase (Catalytic Domain)"/>
    <property type="match status" value="1"/>
</dbReference>
<organism evidence="1 2">
    <name type="scientific">Leptotrombidium deliense</name>
    <dbReference type="NCBI Taxonomy" id="299467"/>
    <lineage>
        <taxon>Eukaryota</taxon>
        <taxon>Metazoa</taxon>
        <taxon>Ecdysozoa</taxon>
        <taxon>Arthropoda</taxon>
        <taxon>Chelicerata</taxon>
        <taxon>Arachnida</taxon>
        <taxon>Acari</taxon>
        <taxon>Acariformes</taxon>
        <taxon>Trombidiformes</taxon>
        <taxon>Prostigmata</taxon>
        <taxon>Anystina</taxon>
        <taxon>Parasitengona</taxon>
        <taxon>Trombiculoidea</taxon>
        <taxon>Trombiculidae</taxon>
        <taxon>Leptotrombidium</taxon>
    </lineage>
</organism>
<evidence type="ECO:0000313" key="1">
    <source>
        <dbReference type="EMBL" id="RWS00628.1"/>
    </source>
</evidence>
<evidence type="ECO:0008006" key="3">
    <source>
        <dbReference type="Google" id="ProtNLM"/>
    </source>
</evidence>
<dbReference type="EMBL" id="NCKV01059393">
    <property type="protein sequence ID" value="RWS00628.1"/>
    <property type="molecule type" value="Genomic_DNA"/>
</dbReference>
<keyword evidence="2" id="KW-1185">Reference proteome</keyword>
<sequence length="99" mass="11636">MKTILGKQTIHDVKGFLKTIRAALTLTINTNKWMRDETKQQAQLKVETSPSKVKSDDDLDEYYKHTGFISNENYVYDYTKMSKWIKIDELRQLSETSDK</sequence>